<comment type="caution">
    <text evidence="3">The sequence shown here is derived from an EMBL/GenBank/DDBJ whole genome shotgun (WGS) entry which is preliminary data.</text>
</comment>
<evidence type="ECO:0000313" key="3">
    <source>
        <dbReference type="EMBL" id="RFU86802.1"/>
    </source>
</evidence>
<reference evidence="3 4" key="1">
    <citation type="submission" date="2018-08" db="EMBL/GenBank/DDBJ databases">
        <title>Isolation, diversity and antifungal activity of Actinobacteria from wheat.</title>
        <authorList>
            <person name="Han C."/>
        </authorList>
    </citation>
    <scope>NUCLEOTIDE SEQUENCE [LARGE SCALE GENOMIC DNA]</scope>
    <source>
        <strain evidence="3 4">NEAU-YY421</strain>
    </source>
</reference>
<dbReference type="Pfam" id="PF05448">
    <property type="entry name" value="AXE1"/>
    <property type="match status" value="1"/>
</dbReference>
<dbReference type="PANTHER" id="PTHR40111">
    <property type="entry name" value="CEPHALOSPORIN-C DEACETYLASE"/>
    <property type="match status" value="1"/>
</dbReference>
<dbReference type="Proteomes" id="UP000263094">
    <property type="component" value="Unassembled WGS sequence"/>
</dbReference>
<keyword evidence="4" id="KW-1185">Reference proteome</keyword>
<dbReference type="SUPFAM" id="SSF53474">
    <property type="entry name" value="alpha/beta-Hydrolases"/>
    <property type="match status" value="1"/>
</dbReference>
<protein>
    <submittedName>
        <fullName evidence="3">Acetylxylan esterase</fullName>
    </submittedName>
</protein>
<evidence type="ECO:0000313" key="4">
    <source>
        <dbReference type="Proteomes" id="UP000263094"/>
    </source>
</evidence>
<dbReference type="GO" id="GO:0052689">
    <property type="term" value="F:carboxylic ester hydrolase activity"/>
    <property type="evidence" value="ECO:0007669"/>
    <property type="project" value="TreeGrafter"/>
</dbReference>
<proteinExistence type="predicted"/>
<organism evidence="3 4">
    <name type="scientific">Streptomyces triticagri</name>
    <dbReference type="NCBI Taxonomy" id="2293568"/>
    <lineage>
        <taxon>Bacteria</taxon>
        <taxon>Bacillati</taxon>
        <taxon>Actinomycetota</taxon>
        <taxon>Actinomycetes</taxon>
        <taxon>Kitasatosporales</taxon>
        <taxon>Streptomycetaceae</taxon>
        <taxon>Streptomyces</taxon>
    </lineage>
</organism>
<evidence type="ECO:0000259" key="2">
    <source>
        <dbReference type="Pfam" id="PF05448"/>
    </source>
</evidence>
<feature type="binding site" evidence="1">
    <location>
        <position position="98"/>
    </location>
    <ligand>
        <name>substrate</name>
    </ligand>
</feature>
<evidence type="ECO:0000256" key="1">
    <source>
        <dbReference type="PIRSR" id="PIRSR639069-2"/>
    </source>
</evidence>
<feature type="domain" description="Acetyl xylan esterase" evidence="2">
    <location>
        <begin position="28"/>
        <end position="290"/>
    </location>
</feature>
<dbReference type="EMBL" id="QUAK01000054">
    <property type="protein sequence ID" value="RFU86802.1"/>
    <property type="molecule type" value="Genomic_DNA"/>
</dbReference>
<gene>
    <name evidence="3" type="ORF">DY218_10010</name>
</gene>
<dbReference type="Gene3D" id="3.40.50.1820">
    <property type="entry name" value="alpha/beta hydrolase"/>
    <property type="match status" value="1"/>
</dbReference>
<accession>A0A372M784</accession>
<dbReference type="InterPro" id="IPR039069">
    <property type="entry name" value="CE7"/>
</dbReference>
<sequence length="338" mass="36262">MLPHGFPFDPAHGHTTADLATVVAPPPPAHFTEYWRARHERARATATTPVLGKLEEIRDGLRIHSVTYTSTDRTRLGGWLALPAEGPVEHGFVIAHGYGGRDAPGPDLPPPLPRSAVLLPCVRGMGTRSLRPDIPSLAAEHVLHGIESRDTYVIGDCVADLWCAASALLELVPSLTEARGRPRLGLLGESFGGGLGALALPWDDRFAAAQLTVPTFGNHPLRLTLPCTGSGEAVREYHRTHPHVTDVLAYFDAATAATLIRTPTMTAPAAFDPAVPPPGQYAVHNALQGVGELFPLRAGHFEHDGTEQELAALRRARTEFFARHLTRRSADAGSAQIP</sequence>
<dbReference type="RefSeq" id="WP_128555582.1">
    <property type="nucleotide sequence ID" value="NZ_QUAK01000054.1"/>
</dbReference>
<dbReference type="PANTHER" id="PTHR40111:SF1">
    <property type="entry name" value="CEPHALOSPORIN-C DEACETYLASE"/>
    <property type="match status" value="1"/>
</dbReference>
<dbReference type="AlphaFoldDB" id="A0A372M784"/>
<dbReference type="OrthoDB" id="9770528at2"/>
<name>A0A372M784_9ACTN</name>
<dbReference type="InterPro" id="IPR029058">
    <property type="entry name" value="AB_hydrolase_fold"/>
</dbReference>
<dbReference type="InterPro" id="IPR008391">
    <property type="entry name" value="AXE1_dom"/>
</dbReference>
<dbReference type="GO" id="GO:0005976">
    <property type="term" value="P:polysaccharide metabolic process"/>
    <property type="evidence" value="ECO:0007669"/>
    <property type="project" value="TreeGrafter"/>
</dbReference>